<keyword evidence="5" id="KW-0677">Repeat</keyword>
<evidence type="ECO:0000256" key="11">
    <source>
        <dbReference type="ARBA" id="ARBA00024220"/>
    </source>
</evidence>
<evidence type="ECO:0000256" key="9">
    <source>
        <dbReference type="ARBA" id="ARBA00022989"/>
    </source>
</evidence>
<feature type="transmembrane region" description="Helical" evidence="14">
    <location>
        <begin position="217"/>
        <end position="245"/>
    </location>
</feature>
<dbReference type="GO" id="GO:0015431">
    <property type="term" value="F:ABC-type glutathione S-conjugate transporter activity"/>
    <property type="evidence" value="ECO:0007669"/>
    <property type="project" value="UniProtKB-EC"/>
</dbReference>
<feature type="transmembrane region" description="Helical" evidence="14">
    <location>
        <begin position="651"/>
        <end position="673"/>
    </location>
</feature>
<dbReference type="GO" id="GO:0016887">
    <property type="term" value="F:ATP hydrolysis activity"/>
    <property type="evidence" value="ECO:0007669"/>
    <property type="project" value="InterPro"/>
</dbReference>
<dbReference type="Pfam" id="PF00664">
    <property type="entry name" value="ABC_membrane"/>
    <property type="match status" value="2"/>
</dbReference>
<dbReference type="FunFam" id="3.40.50.300:FF:002586">
    <property type="entry name" value="Putative abc transporter c family member"/>
    <property type="match status" value="1"/>
</dbReference>
<feature type="region of interest" description="Disordered" evidence="13">
    <location>
        <begin position="544"/>
        <end position="578"/>
    </location>
</feature>
<feature type="compositionally biased region" description="Basic and acidic residues" evidence="13">
    <location>
        <begin position="566"/>
        <end position="578"/>
    </location>
</feature>
<dbReference type="PROSITE" id="PS50893">
    <property type="entry name" value="ABC_TRANSPORTER_2"/>
    <property type="match status" value="2"/>
</dbReference>
<dbReference type="CDD" id="cd18603">
    <property type="entry name" value="ABC_6TM_MRP1_2_3_6_D2_like"/>
    <property type="match status" value="1"/>
</dbReference>
<dbReference type="FunFam" id="3.40.50.300:FF:003492">
    <property type="entry name" value="AGAP012735-PA"/>
    <property type="match status" value="1"/>
</dbReference>
<feature type="transmembrane region" description="Helical" evidence="14">
    <location>
        <begin position="834"/>
        <end position="854"/>
    </location>
</feature>
<dbReference type="Bgee" id="ENSNBRG00000013326">
    <property type="expression patterns" value="Expressed in testis and 8 other cell types or tissues"/>
</dbReference>
<keyword evidence="18" id="KW-1185">Reference proteome</keyword>
<organism evidence="17 18">
    <name type="scientific">Neolamprologus brichardi</name>
    <name type="common">Fairy cichlid</name>
    <name type="synonym">Lamprologus brichardi</name>
    <dbReference type="NCBI Taxonomy" id="32507"/>
    <lineage>
        <taxon>Eukaryota</taxon>
        <taxon>Metazoa</taxon>
        <taxon>Chordata</taxon>
        <taxon>Craniata</taxon>
        <taxon>Vertebrata</taxon>
        <taxon>Euteleostomi</taxon>
        <taxon>Actinopterygii</taxon>
        <taxon>Neopterygii</taxon>
        <taxon>Teleostei</taxon>
        <taxon>Neoteleostei</taxon>
        <taxon>Acanthomorphata</taxon>
        <taxon>Ovalentaria</taxon>
        <taxon>Cichlomorphae</taxon>
        <taxon>Cichliformes</taxon>
        <taxon>Cichlidae</taxon>
        <taxon>African cichlids</taxon>
        <taxon>Pseudocrenilabrinae</taxon>
        <taxon>Lamprologini</taxon>
        <taxon>Neolamprologus</taxon>
    </lineage>
</organism>
<evidence type="ECO:0000313" key="17">
    <source>
        <dbReference type="Ensembl" id="ENSNBRP00000017573.1"/>
    </source>
</evidence>
<proteinExistence type="inferred from homology"/>
<evidence type="ECO:0000256" key="3">
    <source>
        <dbReference type="ARBA" id="ARBA00022448"/>
    </source>
</evidence>
<evidence type="ECO:0000256" key="5">
    <source>
        <dbReference type="ARBA" id="ARBA00022737"/>
    </source>
</evidence>
<feature type="transmembrane region" description="Helical" evidence="14">
    <location>
        <begin position="604"/>
        <end position="631"/>
    </location>
</feature>
<dbReference type="SUPFAM" id="SSF90123">
    <property type="entry name" value="ABC transporter transmembrane region"/>
    <property type="match status" value="2"/>
</dbReference>
<feature type="transmembrane region" description="Helical" evidence="14">
    <location>
        <begin position="749"/>
        <end position="769"/>
    </location>
</feature>
<name>A0A3Q4HBI4_NEOBR</name>
<dbReference type="PANTHER" id="PTHR24223">
    <property type="entry name" value="ATP-BINDING CASSETTE SUB-FAMILY C"/>
    <property type="match status" value="1"/>
</dbReference>
<evidence type="ECO:0000256" key="4">
    <source>
        <dbReference type="ARBA" id="ARBA00022692"/>
    </source>
</evidence>
<dbReference type="Proteomes" id="UP000261580">
    <property type="component" value="Unassembled WGS sequence"/>
</dbReference>
<evidence type="ECO:0000256" key="1">
    <source>
        <dbReference type="ARBA" id="ARBA00004127"/>
    </source>
</evidence>
<dbReference type="PROSITE" id="PS00211">
    <property type="entry name" value="ABC_TRANSPORTER_1"/>
    <property type="match status" value="1"/>
</dbReference>
<dbReference type="AlphaFoldDB" id="A0A3Q4HBI4"/>
<sequence length="1130" mass="126166">IGSGYKLLQDIITFVNPQLLKMLILFIKAKDVPNWWGYTLACLMFFTALLQTLILHHQFQYCFVTGMNVRTAVIGAIYRKALVITNAAKRSSTVGEIVNLMSVDAQRFMDLTTFLNMLWSAPLQIMLALYFLWQILGPSVLAGVAVMIMLIPFNAFIAMKTRAYQVFHSMQHKDARIKLMNEILNGIKVLKLYAWENSFKEKVLAIRQKELIVLRKTAYLGALSTMAWTSAPFLVALTTFAVYVTVDEKNILDAETAFVSISLFNILRFPLNMLPQVISSLVQASVSLKRVQNFLSHDELDPDSVNRNNTVTVTVVNGKFTWGKDDAPVLHNINVMVPQGSLLAVVGHVGCGKSSLISALLGDMEKVEGEVSVRQVVLTRDGTIPLFYVRYRYRYHKFGYLQRVSLARALYSDADVYLLDDPLSAVDAHVSKHIFDNLIGPEGALKGKTRILVTHGISFLPQVDNIMVMVDGRVSEMGSYQDLLKQNGAFAEFLRNYALEDNMEEDEASGTAFPPLTYRLTLVQNGLMVQYSLPCASFNRQMSIMSSDGENPRSRSVRRHGCSQRKHSETQDKKKPREMEKLIQAETAETGQVKGKVYLEYVKAVGILLSVVICFLYGCQSAASIGTNIWLSEWTNDAVTNSTMENVQMRVGVYAALGFAQGILIMIASFTLAMGNIGAAKKLHFNLLTNKFHTPQSFFDTTPIGRIINRFSKDIYVIDEALPSTVLMFLGTFFVSLSTILVIVSSTPIFAVVIVPLAVIYVFVQRFYVATSRQLKRLESVSRSPIYSHFSETITGCSVIRAYGRHSAFVLMSDIKVDENQKSYYPGIVSNRWLGVRIEFIGNCIVLFAGLFAVTGKDSLSPGLVGLSVSYALQVTMSLNWMVRMTSELENNIVAVERVKEYSETKTEAPWEVEDKKPPPEWPMQGNVEFNDYSVRYREGLDLVLKDITLKVKGGEKIGIVGRTGAGKSSMTLCLFRLLEAAGGEITIDNVKISEIGLHDLRSKLTIIPQVRLSNSASMKHLFGGENLSVGQRQLVCLARALLRKTRILILDEATAAIDLETDDLIQSTIRTQFEDCTVFTIAHRLNTIMDYTRVLVLDKGRIAEFDTPTNLISKRGIFYGMAKDAGLAQ</sequence>
<feature type="transmembrane region" description="Helical" evidence="14">
    <location>
        <begin position="721"/>
        <end position="743"/>
    </location>
</feature>
<keyword evidence="10 14" id="KW-0472">Membrane</keyword>
<dbReference type="Gene3D" id="1.20.1560.10">
    <property type="entry name" value="ABC transporter type 1, transmembrane domain"/>
    <property type="match status" value="2"/>
</dbReference>
<evidence type="ECO:0000256" key="12">
    <source>
        <dbReference type="ARBA" id="ARBA00047523"/>
    </source>
</evidence>
<comment type="subcellular location">
    <subcellularLocation>
        <location evidence="1">Endomembrane system</location>
        <topology evidence="1">Multi-pass membrane protein</topology>
    </subcellularLocation>
</comment>
<keyword evidence="9 14" id="KW-1133">Transmembrane helix</keyword>
<dbReference type="PANTHER" id="PTHR24223:SF405">
    <property type="entry name" value="ATP-BINDING CASSETTE SUB-FAMILY C MEMBER 3"/>
    <property type="match status" value="1"/>
</dbReference>
<dbReference type="Pfam" id="PF00005">
    <property type="entry name" value="ABC_tran"/>
    <property type="match status" value="3"/>
</dbReference>
<dbReference type="SUPFAM" id="SSF52540">
    <property type="entry name" value="P-loop containing nucleoside triphosphate hydrolases"/>
    <property type="match status" value="2"/>
</dbReference>
<evidence type="ECO:0000259" key="15">
    <source>
        <dbReference type="PROSITE" id="PS50893"/>
    </source>
</evidence>
<comment type="catalytic activity">
    <reaction evidence="12">
        <text>leukotriene C4(in) + ATP + H2O = leukotriene C4(out) + ADP + phosphate + H(+)</text>
        <dbReference type="Rhea" id="RHEA:38963"/>
        <dbReference type="ChEBI" id="CHEBI:15377"/>
        <dbReference type="ChEBI" id="CHEBI:15378"/>
        <dbReference type="ChEBI" id="CHEBI:30616"/>
        <dbReference type="ChEBI" id="CHEBI:43474"/>
        <dbReference type="ChEBI" id="CHEBI:57973"/>
        <dbReference type="ChEBI" id="CHEBI:456216"/>
    </reaction>
    <physiologicalReaction direction="left-to-right" evidence="12">
        <dbReference type="Rhea" id="RHEA:38964"/>
    </physiologicalReaction>
</comment>
<evidence type="ECO:0000256" key="2">
    <source>
        <dbReference type="ARBA" id="ARBA00009726"/>
    </source>
</evidence>
<feature type="transmembrane region" description="Helical" evidence="14">
    <location>
        <begin position="139"/>
        <end position="159"/>
    </location>
</feature>
<dbReference type="InterPro" id="IPR003439">
    <property type="entry name" value="ABC_transporter-like_ATP-bd"/>
</dbReference>
<evidence type="ECO:0000259" key="16">
    <source>
        <dbReference type="PROSITE" id="PS50929"/>
    </source>
</evidence>
<dbReference type="InterPro" id="IPR036640">
    <property type="entry name" value="ABC1_TM_sf"/>
</dbReference>
<dbReference type="InterPro" id="IPR050173">
    <property type="entry name" value="ABC_transporter_C-like"/>
</dbReference>
<dbReference type="GO" id="GO:0016020">
    <property type="term" value="C:membrane"/>
    <property type="evidence" value="ECO:0007669"/>
    <property type="project" value="InterPro"/>
</dbReference>
<evidence type="ECO:0000256" key="8">
    <source>
        <dbReference type="ARBA" id="ARBA00022967"/>
    </source>
</evidence>
<comment type="similarity">
    <text evidence="2">Belongs to the ABC transporter superfamily. ABCC family. Conjugate transporter (TC 3.A.1.208) subfamily.</text>
</comment>
<dbReference type="SMART" id="SM00382">
    <property type="entry name" value="AAA"/>
    <property type="match status" value="2"/>
</dbReference>
<dbReference type="FunFam" id="1.20.1560.10:FF:000001">
    <property type="entry name" value="ATP-binding cassette subfamily C member 1"/>
    <property type="match status" value="1"/>
</dbReference>
<feature type="domain" description="ABC transporter" evidence="15">
    <location>
        <begin position="313"/>
        <end position="496"/>
    </location>
</feature>
<dbReference type="InterPro" id="IPR017871">
    <property type="entry name" value="ABC_transporter-like_CS"/>
</dbReference>
<keyword evidence="3" id="KW-0813">Transport</keyword>
<dbReference type="EC" id="7.6.2.3" evidence="11"/>
<dbReference type="FunFam" id="1.20.1560.10:FF:000007">
    <property type="entry name" value="ATP-binding cassette subfamily C member 1"/>
    <property type="match status" value="1"/>
</dbReference>
<dbReference type="GO" id="GO:0012505">
    <property type="term" value="C:endomembrane system"/>
    <property type="evidence" value="ECO:0007669"/>
    <property type="project" value="UniProtKB-SubCell"/>
</dbReference>
<evidence type="ECO:0000256" key="6">
    <source>
        <dbReference type="ARBA" id="ARBA00022741"/>
    </source>
</evidence>
<evidence type="ECO:0000256" key="14">
    <source>
        <dbReference type="SAM" id="Phobius"/>
    </source>
</evidence>
<feature type="domain" description="ABC transmembrane type-1" evidence="16">
    <location>
        <begin position="1"/>
        <end position="283"/>
    </location>
</feature>
<keyword evidence="4 14" id="KW-0812">Transmembrane</keyword>
<evidence type="ECO:0000256" key="10">
    <source>
        <dbReference type="ARBA" id="ARBA00023136"/>
    </source>
</evidence>
<evidence type="ECO:0000313" key="18">
    <source>
        <dbReference type="Proteomes" id="UP000261580"/>
    </source>
</evidence>
<reference evidence="17" key="1">
    <citation type="submission" date="2025-08" db="UniProtKB">
        <authorList>
            <consortium name="Ensembl"/>
        </authorList>
    </citation>
    <scope>IDENTIFICATION</scope>
</reference>
<feature type="transmembrane region" description="Helical" evidence="14">
    <location>
        <begin position="35"/>
        <end position="55"/>
    </location>
</feature>
<dbReference type="Ensembl" id="ENSNBRT00000018047.1">
    <property type="protein sequence ID" value="ENSNBRP00000017573.1"/>
    <property type="gene ID" value="ENSNBRG00000013326.1"/>
</dbReference>
<protein>
    <recommendedName>
        <fullName evidence="11">ABC-type glutathione-S-conjugate transporter</fullName>
        <ecNumber evidence="11">7.6.2.3</ecNumber>
    </recommendedName>
</protein>
<accession>A0A3Q4HBI4</accession>
<dbReference type="OMA" id="IQYAFIC"/>
<reference evidence="17" key="2">
    <citation type="submission" date="2025-09" db="UniProtKB">
        <authorList>
            <consortium name="Ensembl"/>
        </authorList>
    </citation>
    <scope>IDENTIFICATION</scope>
</reference>
<feature type="domain" description="ABC transporter" evidence="15">
    <location>
        <begin position="928"/>
        <end position="1125"/>
    </location>
</feature>
<dbReference type="GO" id="GO:0005524">
    <property type="term" value="F:ATP binding"/>
    <property type="evidence" value="ECO:0007669"/>
    <property type="project" value="UniProtKB-KW"/>
</dbReference>
<dbReference type="CDD" id="cd18595">
    <property type="entry name" value="ABC_6TM_MRP1_2_3_6_D1_like"/>
    <property type="match status" value="1"/>
</dbReference>
<evidence type="ECO:0000256" key="7">
    <source>
        <dbReference type="ARBA" id="ARBA00022840"/>
    </source>
</evidence>
<dbReference type="InterPro" id="IPR027417">
    <property type="entry name" value="P-loop_NTPase"/>
</dbReference>
<dbReference type="GeneTree" id="ENSGT00940000163867"/>
<dbReference type="InterPro" id="IPR003593">
    <property type="entry name" value="AAA+_ATPase"/>
</dbReference>
<feature type="domain" description="ABC transmembrane type-1" evidence="16">
    <location>
        <begin position="611"/>
        <end position="891"/>
    </location>
</feature>
<keyword evidence="7" id="KW-0067">ATP-binding</keyword>
<dbReference type="Gene3D" id="3.40.50.300">
    <property type="entry name" value="P-loop containing nucleotide triphosphate hydrolases"/>
    <property type="match status" value="4"/>
</dbReference>
<dbReference type="CDD" id="cd03244">
    <property type="entry name" value="ABCC_MRP_domain2"/>
    <property type="match status" value="1"/>
</dbReference>
<keyword evidence="8" id="KW-1278">Translocase</keyword>
<feature type="compositionally biased region" description="Basic residues" evidence="13">
    <location>
        <begin position="555"/>
        <end position="565"/>
    </location>
</feature>
<keyword evidence="6" id="KW-0547">Nucleotide-binding</keyword>
<dbReference type="InterPro" id="IPR011527">
    <property type="entry name" value="ABC1_TM_dom"/>
</dbReference>
<evidence type="ECO:0000256" key="13">
    <source>
        <dbReference type="SAM" id="MobiDB-lite"/>
    </source>
</evidence>
<feature type="transmembrane region" description="Helical" evidence="14">
    <location>
        <begin position="114"/>
        <end position="133"/>
    </location>
</feature>
<dbReference type="PROSITE" id="PS50929">
    <property type="entry name" value="ABC_TM1F"/>
    <property type="match status" value="2"/>
</dbReference>